<feature type="transmembrane region" description="Helical" evidence="2">
    <location>
        <begin position="165"/>
        <end position="183"/>
    </location>
</feature>
<dbReference type="Proteomes" id="UP000568050">
    <property type="component" value="Unassembled WGS sequence"/>
</dbReference>
<feature type="region of interest" description="Disordered" evidence="1">
    <location>
        <begin position="1"/>
        <end position="38"/>
    </location>
</feature>
<keyword evidence="2" id="KW-0812">Transmembrane</keyword>
<comment type="caution">
    <text evidence="3">The sequence shown here is derived from an EMBL/GenBank/DDBJ whole genome shotgun (WGS) entry which is preliminary data.</text>
</comment>
<keyword evidence="4" id="KW-1185">Reference proteome</keyword>
<evidence type="ECO:0000313" key="4">
    <source>
        <dbReference type="Proteomes" id="UP000568050"/>
    </source>
</evidence>
<gene>
    <name evidence="3" type="ORF">FHX50_002338</name>
</gene>
<evidence type="ECO:0000313" key="3">
    <source>
        <dbReference type="EMBL" id="MBB3024031.1"/>
    </source>
</evidence>
<sequence length="332" mass="35104">MALLPRTKRAAEKKAAVKKKHLSKKAQKNASKAQTRAQKAMASIGPLAAVAAEQARERAAGYYEDYAPVVQKNVREGLKKGGERFGDLASNLNGDYAKKAKQFRGDFEDDYLPRARNTASAASDTAAAALTAALAAARKEWDKGAGDIQKAATASPKKKSVFGKLLLVTGLAAAGAAVGYVVWQKTRPIEDPWAPPADFARAHYPAAGTTDADSADVSDSVASAEAGDLPGALKRDPKSLNTNPGSERPVTGKRADTAVKRTPDPEAKGGDVKRVTDTPVKPNPAQRDASTPTHVADAKKVNDVENPKKVVDPNATRDPEAPVNKKDHFPNK</sequence>
<accession>A0A839R117</accession>
<reference evidence="3 4" key="1">
    <citation type="submission" date="2020-08" db="EMBL/GenBank/DDBJ databases">
        <title>Sequencing the genomes of 1000 actinobacteria strains.</title>
        <authorList>
            <person name="Klenk H.-P."/>
        </authorList>
    </citation>
    <scope>NUCLEOTIDE SEQUENCE [LARGE SCALE GENOMIC DNA]</scope>
    <source>
        <strain evidence="3 4">DSM 23040</strain>
    </source>
</reference>
<evidence type="ECO:0000256" key="1">
    <source>
        <dbReference type="SAM" id="MobiDB-lite"/>
    </source>
</evidence>
<protein>
    <submittedName>
        <fullName evidence="3">Uncharacterized protein</fullName>
    </submittedName>
</protein>
<proteinExistence type="predicted"/>
<evidence type="ECO:0000256" key="2">
    <source>
        <dbReference type="SAM" id="Phobius"/>
    </source>
</evidence>
<dbReference type="EMBL" id="JACHWP010000023">
    <property type="protein sequence ID" value="MBB3024031.1"/>
    <property type="molecule type" value="Genomic_DNA"/>
</dbReference>
<keyword evidence="2" id="KW-0472">Membrane</keyword>
<feature type="compositionally biased region" description="Basic and acidic residues" evidence="1">
    <location>
        <begin position="296"/>
        <end position="332"/>
    </location>
</feature>
<feature type="region of interest" description="Disordered" evidence="1">
    <location>
        <begin position="208"/>
        <end position="332"/>
    </location>
</feature>
<name>A0A839R117_9MICO</name>
<dbReference type="RefSeq" id="WP_183377314.1">
    <property type="nucleotide sequence ID" value="NZ_CBCSFZ010000044.1"/>
</dbReference>
<dbReference type="AlphaFoldDB" id="A0A839R117"/>
<feature type="compositionally biased region" description="Basic and acidic residues" evidence="1">
    <location>
        <begin position="253"/>
        <end position="276"/>
    </location>
</feature>
<feature type="compositionally biased region" description="Low complexity" evidence="1">
    <location>
        <begin position="208"/>
        <end position="228"/>
    </location>
</feature>
<organism evidence="3 4">
    <name type="scientific">Helcobacillus massiliensis</name>
    <dbReference type="NCBI Taxonomy" id="521392"/>
    <lineage>
        <taxon>Bacteria</taxon>
        <taxon>Bacillati</taxon>
        <taxon>Actinomycetota</taxon>
        <taxon>Actinomycetes</taxon>
        <taxon>Micrococcales</taxon>
        <taxon>Dermabacteraceae</taxon>
        <taxon>Helcobacillus</taxon>
    </lineage>
</organism>
<keyword evidence="2" id="KW-1133">Transmembrane helix</keyword>
<feature type="compositionally biased region" description="Basic residues" evidence="1">
    <location>
        <begin position="16"/>
        <end position="27"/>
    </location>
</feature>